<organism evidence="2 3">
    <name type="scientific">Novilysobacter selenitireducens</name>
    <dbReference type="NCBI Taxonomy" id="2872639"/>
    <lineage>
        <taxon>Bacteria</taxon>
        <taxon>Pseudomonadati</taxon>
        <taxon>Pseudomonadota</taxon>
        <taxon>Gammaproteobacteria</taxon>
        <taxon>Lysobacterales</taxon>
        <taxon>Lysobacteraceae</taxon>
        <taxon>Novilysobacter</taxon>
    </lineage>
</organism>
<accession>A0ABS7T729</accession>
<reference evidence="2 3" key="1">
    <citation type="submission" date="2021-09" db="EMBL/GenBank/DDBJ databases">
        <title>Lysobacter sp. 13A isolated from the river sediment.</title>
        <authorList>
            <person name="Liu H."/>
            <person name="Li S."/>
            <person name="Mao S."/>
        </authorList>
    </citation>
    <scope>NUCLEOTIDE SEQUENCE [LARGE SCALE GENOMIC DNA]</scope>
    <source>
        <strain evidence="2 3">13A</strain>
    </source>
</reference>
<dbReference type="EMBL" id="JAINZW010000003">
    <property type="protein sequence ID" value="MBZ4039682.1"/>
    <property type="molecule type" value="Genomic_DNA"/>
</dbReference>
<evidence type="ECO:0000313" key="2">
    <source>
        <dbReference type="EMBL" id="MBZ4039682.1"/>
    </source>
</evidence>
<evidence type="ECO:0000256" key="1">
    <source>
        <dbReference type="SAM" id="MobiDB-lite"/>
    </source>
</evidence>
<keyword evidence="3" id="KW-1185">Reference proteome</keyword>
<gene>
    <name evidence="2" type="ORF">K6753_09055</name>
</gene>
<dbReference type="Proteomes" id="UP001430954">
    <property type="component" value="Unassembled WGS sequence"/>
</dbReference>
<proteinExistence type="predicted"/>
<name>A0ABS7T729_9GAMM</name>
<evidence type="ECO:0000313" key="3">
    <source>
        <dbReference type="Proteomes" id="UP001430954"/>
    </source>
</evidence>
<comment type="caution">
    <text evidence="2">The sequence shown here is derived from an EMBL/GenBank/DDBJ whole genome shotgun (WGS) entry which is preliminary data.</text>
</comment>
<feature type="compositionally biased region" description="Basic and acidic residues" evidence="1">
    <location>
        <begin position="150"/>
        <end position="164"/>
    </location>
</feature>
<feature type="compositionally biased region" description="Low complexity" evidence="1">
    <location>
        <begin position="103"/>
        <end position="140"/>
    </location>
</feature>
<sequence>MNDLNGYAVFFFPQALEALGDAIKPYLQEGKAGPHLLCREIDTGGALVEMTLDGRTPQGQQVDLELMVPTSMVRMIVSARGDEAFGFGPRTAAVAPVVEEANAKAGQVATDDAASPADAASTPAGLAAGARPVKAPAAAGSPDSTGTASKDADTRKADGQKTDKQSASGGK</sequence>
<dbReference type="RefSeq" id="WP_223676121.1">
    <property type="nucleotide sequence ID" value="NZ_JAINZW010000003.1"/>
</dbReference>
<feature type="region of interest" description="Disordered" evidence="1">
    <location>
        <begin position="103"/>
        <end position="171"/>
    </location>
</feature>
<protein>
    <submittedName>
        <fullName evidence="2">Uncharacterized protein</fullName>
    </submittedName>
</protein>